<dbReference type="Pfam" id="PF03235">
    <property type="entry name" value="GmrSD_N"/>
    <property type="match status" value="1"/>
</dbReference>
<sequence length="724" mass="86446">MENKKYTLLNFLKSEYSDAISFEIPIIQRDYAQGRSDERSKEIRKTFLGSLIAAVENYPQKNIELDFVYGKRNKNKVYLLDGQQRITTLYLLHWYLAQRLQKLSLLKDVALSYRVRQYADEFTQKISDESTQIDFTSSIPSQAICNCTWFFDAWKHDPTVKGMLNTLDTIHELFKDKEIKEERYWQPLEEGAVTFYWLDLEEHQLTDELYLKMNARGKQLSNFENFKASLVKHITDNGWEKNTPEEHSFSFKMDTIYTDLFWEYRGEVNVIDYEVTNFFAGMAMIGYALKENSETQQKRIQELFNNPLSVRVEEFEENDFKLFMSYLDFYSAEKNISIETKLWKYYNTDNKRGLFEEFIKDENKGTEKKYDGATYPQRIFFYALTYLFIKVKDKTKRENFIRVVRNIVKNATIDSPQTFVGAIKLMKELLGGIEDIYSYLSKVSIQSNFASYQVAQEKQKAERIVANLEWKDAIWEAEDHLMFKGDIGFLLLETEKDLSLFKKRYDVAKEMFDEKGVKGKYRENALLIRALVSRFDNWYLFWDRLVFDSSVETWKRILRTDNRWVKYFLLLLDNESKLEQFISEDSSLQKGVEDDSDFKLRKKTHTNLYQTELLAAICEECYLRWEYNNYILYPYNCRKEWLKYIVTHERNEKLAKAIEKGIITTEQQLEVNGKKIPFFWGWSVLFIYDNEEYWYYYDTDKPKITKNGQDCTEEALQKIFSSSL</sequence>
<organism evidence="2 3">
    <name type="scientific">Capnocytophaga gingivalis</name>
    <dbReference type="NCBI Taxonomy" id="1017"/>
    <lineage>
        <taxon>Bacteria</taxon>
        <taxon>Pseudomonadati</taxon>
        <taxon>Bacteroidota</taxon>
        <taxon>Flavobacteriia</taxon>
        <taxon>Flavobacteriales</taxon>
        <taxon>Flavobacteriaceae</taxon>
        <taxon>Capnocytophaga</taxon>
    </lineage>
</organism>
<reference evidence="2 3" key="1">
    <citation type="submission" date="2023-12" db="EMBL/GenBank/DDBJ databases">
        <title>Genomic sequences of Capnocytophaga and Parvimonas strains.</title>
        <authorList>
            <person name="Watt R.M."/>
            <person name="Wang M."/>
            <person name="Yang T."/>
            <person name="Tong W.M."/>
        </authorList>
    </citation>
    <scope>NUCLEOTIDE SEQUENCE [LARGE SCALE GENOMIC DNA]</scope>
    <source>
        <strain evidence="2 3">CCUG 13096</strain>
    </source>
</reference>
<evidence type="ECO:0000259" key="1">
    <source>
        <dbReference type="Pfam" id="PF03235"/>
    </source>
</evidence>
<proteinExistence type="predicted"/>
<name>A0ABU5ZDF5_9FLAO</name>
<gene>
    <name evidence="2" type="ORF">VJJ08_09585</name>
</gene>
<accession>A0ABU5ZDF5</accession>
<dbReference type="InterPro" id="IPR004919">
    <property type="entry name" value="GmrSD_N"/>
</dbReference>
<comment type="caution">
    <text evidence="2">The sequence shown here is derived from an EMBL/GenBank/DDBJ whole genome shotgun (WGS) entry which is preliminary data.</text>
</comment>
<dbReference type="EMBL" id="JAYKBW010000010">
    <property type="protein sequence ID" value="MEB3075546.1"/>
    <property type="molecule type" value="Genomic_DNA"/>
</dbReference>
<dbReference type="RefSeq" id="WP_323983722.1">
    <property type="nucleotide sequence ID" value="NZ_JAYKBW010000010.1"/>
</dbReference>
<feature type="domain" description="GmrSD restriction endonucleases N-terminal" evidence="1">
    <location>
        <begin position="16"/>
        <end position="230"/>
    </location>
</feature>
<protein>
    <submittedName>
        <fullName evidence="2">DUF262 domain-containing protein</fullName>
    </submittedName>
</protein>
<evidence type="ECO:0000313" key="3">
    <source>
        <dbReference type="Proteomes" id="UP001311730"/>
    </source>
</evidence>
<evidence type="ECO:0000313" key="2">
    <source>
        <dbReference type="EMBL" id="MEB3075546.1"/>
    </source>
</evidence>
<keyword evidence="3" id="KW-1185">Reference proteome</keyword>
<dbReference type="Proteomes" id="UP001311730">
    <property type="component" value="Unassembled WGS sequence"/>
</dbReference>